<feature type="compositionally biased region" description="Low complexity" evidence="8">
    <location>
        <begin position="137"/>
        <end position="156"/>
    </location>
</feature>
<dbReference type="InterPro" id="IPR032496">
    <property type="entry name" value="Hemolysin_beta-prism_lec"/>
</dbReference>
<dbReference type="InterPro" id="IPR015217">
    <property type="entry name" value="Invasin_dom_3"/>
</dbReference>
<keyword evidence="6" id="KW-1015">Disulfide bond</keyword>
<dbReference type="Pfam" id="PF16458">
    <property type="entry name" value="Beta-prism_lec"/>
    <property type="match status" value="1"/>
</dbReference>
<evidence type="ECO:0000256" key="8">
    <source>
        <dbReference type="SAM" id="MobiDB-lite"/>
    </source>
</evidence>
<dbReference type="InterPro" id="IPR013783">
    <property type="entry name" value="Ig-like_fold"/>
</dbReference>
<name>A0A317PYM5_9ENTR</name>
<dbReference type="Gene3D" id="2.60.40.10">
    <property type="entry name" value="Immunoglobulins"/>
    <property type="match status" value="20"/>
</dbReference>
<dbReference type="OrthoDB" id="8320584at2"/>
<feature type="domain" description="Big-1" evidence="9">
    <location>
        <begin position="801"/>
        <end position="887"/>
    </location>
</feature>
<feature type="domain" description="Big-1" evidence="9">
    <location>
        <begin position="1990"/>
        <end position="2079"/>
    </location>
</feature>
<evidence type="ECO:0000256" key="7">
    <source>
        <dbReference type="ARBA" id="ARBA00029955"/>
    </source>
</evidence>
<feature type="domain" description="Big-1" evidence="9">
    <location>
        <begin position="1293"/>
        <end position="1382"/>
    </location>
</feature>
<evidence type="ECO:0000256" key="1">
    <source>
        <dbReference type="ARBA" id="ARBA00004442"/>
    </source>
</evidence>
<dbReference type="PROSITE" id="PS51127">
    <property type="entry name" value="BIG1"/>
    <property type="match status" value="19"/>
</dbReference>
<dbReference type="PANTHER" id="PTHR39576:SF2">
    <property type="entry name" value="ATTACHING AND EFFACING PROTEIN HOMOLOG-RELATED"/>
    <property type="match status" value="1"/>
</dbReference>
<accession>A0A317PYM5</accession>
<feature type="domain" description="Big-1" evidence="9">
    <location>
        <begin position="2386"/>
        <end position="2478"/>
    </location>
</feature>
<evidence type="ECO:0000256" key="6">
    <source>
        <dbReference type="ARBA" id="ARBA00023157"/>
    </source>
</evidence>
<proteinExistence type="inferred from homology"/>
<evidence type="ECO:0000313" key="10">
    <source>
        <dbReference type="EMBL" id="PWW07822.1"/>
    </source>
</evidence>
<dbReference type="SMART" id="SM00634">
    <property type="entry name" value="BID_1"/>
    <property type="match status" value="20"/>
</dbReference>
<dbReference type="Gene3D" id="2.100.10.30">
    <property type="entry name" value="Jacalin-like lectin domain"/>
    <property type="match status" value="1"/>
</dbReference>
<feature type="domain" description="Big-1" evidence="9">
    <location>
        <begin position="1392"/>
        <end position="1481"/>
    </location>
</feature>
<feature type="compositionally biased region" description="Polar residues" evidence="8">
    <location>
        <begin position="175"/>
        <end position="184"/>
    </location>
</feature>
<comment type="subcellular location">
    <subcellularLocation>
        <location evidence="1">Cell outer membrane</location>
    </subcellularLocation>
</comment>
<evidence type="ECO:0000313" key="11">
    <source>
        <dbReference type="Proteomes" id="UP000246744"/>
    </source>
</evidence>
<feature type="domain" description="Big-1" evidence="9">
    <location>
        <begin position="2188"/>
        <end position="2277"/>
    </location>
</feature>
<feature type="domain" description="Big-1" evidence="9">
    <location>
        <begin position="2483"/>
        <end position="2579"/>
    </location>
</feature>
<gene>
    <name evidence="10" type="ORF">DES37_108250</name>
</gene>
<dbReference type="InterPro" id="IPR036404">
    <property type="entry name" value="Jacalin-like_lectin_dom_sf"/>
</dbReference>
<sequence>MLPDFFSYLSFSSHRFALRKLVTGFLWLFSMKNYIPPKGMRITAWGLLIFQIVMPLLFTTVSVARAAEYEANDAWMDNTIQGLDSLIDGRGSPQQPPTEAELSVPDNEGARSPATPAGSETNHEAASFWSAPTAGESFSSPPSLSSSPTALPALGSDTQNSTAAPESDATHSEQTENQQSGDAQSNFWASTAVQAGEMLSTEDASQASLDYARSMGEGMINQQINDWLNQWGTAKISLGFDQKISGDFLLPVYEDQNNLFFTQIGLHDNDDRHTYNVGMGYRWYVNDWMYGVNTFYDYDNTGHNARLGVGGEAWTDYLKLGMNGYFRLTNWHQSVLDSMQDYDERPANGFDIRAEGYLPAYPQLGASIKYEKYYGDGIDLGTGTTPDDLKDDPSAVTFGVSYTPVPLLTIKGERATGDEQDTRLSMDVTYRLGTPWRQQIDPAYVDMQRSLMGSRYDIVDRNYDIVMQYRKQDLIRIALPVEVSAEAAETVPLSLTVSRAKYGVKDVEWTASSDFIANGGSFREVSMTDIEVTMPAYVYNNRSAAPQSYTISAVAIDNNDNRSNTAKSTLKVTPSQNIITSLDISPSAKQPANNADYFTIVANVRNEQNAPLVAQPVTFEVDGLVMLDGQPGGTLFTSGGQSNDHALTVNTNSLGQASVRLRSKAANDGTVTATLVNGNYKSGSVSFEADSTTATLADGGLEVVHNNAIADGSEQNIVAATVVDTFENPVPGVAVTFTANHGAVVTSATAVTDDTGTAETGLTNNESGVATVTAAVNGSSDSADTTFKPDLGTAEILPGALVVTKDNAKANGADTNAVKATVTDASGNLVPGVTVNFSADNGATIAATATTNNSGEASTTLTNTKAGATSVSASINGSSQTVSTTFVPDETTAEIADGALVITRDNAVADGTASNEVKATVTDASGNPVSGVTVSFSADHGASIPATADTNASGEASVTLTNTASGATVVTASINSSSQNVTTTFKADDTTAEIIDGALVVTRDNAVANGTATNEVKATVTDASGNPVPNVTVNFGADNGATIPASADTDASGVATVTLTNTTAGATVVTAAINGSSQNVTTTFVPDDTTAEIIDGALSVARDNAKADGSATNEVQATVTDASGNPVPGMTVTFSASNGATIPPSADTDASGVATVTLSNTLSGATVVTASINSSSQDVTTTFVPDDTTAVIVSGALVVTKDGAKADGTDTNEVKATVTDASGNLVPGVTVNFSANNGAAIPPSADTDASGVATVTLTNTAAGTTVVTATINGSSQNVTTTFVPDDTTAEIIDGALVVTRDNAVANGTATNQVKATVTDASGNPVPGLTVTFGADNSGSIQPSADTDASGVATVTLTNTKSGATVVTASINSSSQNVTTTFKADDTTAEIIDGALVVTDDNAVADGSATNAVKATVTDASGNPVPGMTVTFSAGNGATIPPSADTDASGVATVTLTNTTSGATVVTASINSSSQDVTTTFVPDDTTATITDTDFTVASGALANNADSNALNAIVKDANGNVVPGVDVTFSVTSGAATPATQTFPTNSSGVVSGALVSTVAGDNQVTASVNGNTTAAKTSSFVPDGGTAAIADSDFTVTSGAKANGSEANTASATVKDASGNPVPGATVTFTVTDGAAGPTPQSQDTNASGVASVSFTSTVAGDNHVTARVNGSTTSAKVSTFVPDDTTAEIISGALVVTDNGAKADGVDTNAVKATVTDASGNLVPNVTVTFSAGNGATIPPSADTDASGVATVTLTNTKSGATVVTATINGSSQDVTTTFVPDDTTAEIIDGALVVTDNDAKADGVDTNAVKATVTDASGNPVPGVAVTFSASNGATIPPSADTDASGVATVTLTNTKAGATVVTAAINGSSQNVTTTFVPDDTTAEIIDGALVVTDNDAKADGVDTNAVKATVTDASGNPVPGVAVTFSASNGATIPPSADTNASGVATVTLTNTAAGSTVVTATINGSSQDVTTTFVPDDTTAEIIDGALVVTDNDAKADGVDTNAVKATVTDASGNPVPGVAVTFSAGNGATIPPSADTDASGVATVTLTNTKAGGTVVTATINGSSQDVTTTFVPDDTTAEIIDGALVVTDNDAKADGVDTNAVKATVTDASGNPVPGVAVTFSAGNGATIPPSADTDASGVATVTLTNTTSGATVVTATINGSSQDVTTTFVPDDTTAEIIDGALVVTDNDAKADGVDTNAVKATVTDASGNPVPGVAVTFSAGNGATIPPSADTDASGVATVTLTNTTSGATVVTATINGSSQDVTTTFVPDDTTAEIIDGALVVTKDNAKANGTDHNRVKATVTDASGNPVPGVTVTFSADNGATIPPSADTNVLGVAAVTLTNTAAGATVVTATINGSSQDVTTTFVPDDTTAEIIDGALVVTDNDAKADGEDTNAVKATVTDASGNPVPGVTVNFSADNGATIPPTADTNASGEASVTLTNTTSGATVVTAAINGSSQNASTNFMAFTPDDTKSSITATPESIPADNTTTALVQLTLKDELDNAITGRAADITFDVTGVTGTTVGTVAESASEPGVYEATLKGSETGMATVTPKVDGTALSISTQVELVVNWTSLTVTPTSEYVIPGDNLQFTATAVIEGTDVDVSDEVTWSSSSDAVATVSSSGLATGVSAGSANIIATNGAMSSQGSLTVVDPDWSEVFGERRAGDNSKLYQVSSDNMLAFRCGSIVDAMGTPSQGVTGGTGGTARQTSTENVTSVDVEWGNFSYEPGGVTISKLTIHYSDAADFVCGSSGSTSSIQRGSWTVPAGMRFTGFYVYSKAYSHEMQFTATP</sequence>
<feature type="domain" description="Big-1" evidence="9">
    <location>
        <begin position="996"/>
        <end position="1085"/>
    </location>
</feature>
<reference evidence="10 11" key="1">
    <citation type="submission" date="2018-05" db="EMBL/GenBank/DDBJ databases">
        <title>Genomic Encyclopedia of Type Strains, Phase IV (KMG-IV): sequencing the most valuable type-strain genomes for metagenomic binning, comparative biology and taxonomic classification.</title>
        <authorList>
            <person name="Goeker M."/>
        </authorList>
    </citation>
    <scope>NUCLEOTIDE SEQUENCE [LARGE SCALE GENOMIC DNA]</scope>
    <source>
        <strain evidence="10 11">DSM 19579</strain>
    </source>
</reference>
<keyword evidence="11" id="KW-1185">Reference proteome</keyword>
<feature type="domain" description="Big-1" evidence="9">
    <location>
        <begin position="1491"/>
        <end position="1582"/>
    </location>
</feature>
<dbReference type="PANTHER" id="PTHR39576">
    <property type="entry name" value="ATTACHING AND EFFACING PROTEIN HOMOLOG-RELATED-RELATED"/>
    <property type="match status" value="1"/>
</dbReference>
<dbReference type="InterPro" id="IPR024519">
    <property type="entry name" value="IAT_beta"/>
</dbReference>
<dbReference type="FunFam" id="2.60.40.10:FF:000182">
    <property type="entry name" value="Gamma intimin"/>
    <property type="match status" value="15"/>
</dbReference>
<dbReference type="SMART" id="SM00635">
    <property type="entry name" value="BID_2"/>
    <property type="match status" value="1"/>
</dbReference>
<feature type="domain" description="Big-1" evidence="9">
    <location>
        <begin position="897"/>
        <end position="986"/>
    </location>
</feature>
<keyword evidence="5" id="KW-0843">Virulence</keyword>
<dbReference type="GO" id="GO:0009279">
    <property type="term" value="C:cell outer membrane"/>
    <property type="evidence" value="ECO:0007669"/>
    <property type="project" value="UniProtKB-SubCell"/>
</dbReference>
<evidence type="ECO:0000256" key="5">
    <source>
        <dbReference type="ARBA" id="ARBA00023026"/>
    </source>
</evidence>
<feature type="domain" description="Big-1" evidence="9">
    <location>
        <begin position="2089"/>
        <end position="2178"/>
    </location>
</feature>
<dbReference type="InterPro" id="IPR008964">
    <property type="entry name" value="Invasin/intimin_cell_adhesion"/>
</dbReference>
<comment type="similarity">
    <text evidence="2">Belongs to the intimin/invasin family.</text>
</comment>
<feature type="domain" description="Big-1" evidence="9">
    <location>
        <begin position="1792"/>
        <end position="1881"/>
    </location>
</feature>
<dbReference type="SUPFAM" id="SSF49373">
    <property type="entry name" value="Invasin/intimin cell-adhesion fragments"/>
    <property type="match status" value="21"/>
</dbReference>
<dbReference type="Proteomes" id="UP000246744">
    <property type="component" value="Unassembled WGS sequence"/>
</dbReference>
<dbReference type="Pfam" id="PF11924">
    <property type="entry name" value="IAT_beta"/>
    <property type="match status" value="1"/>
</dbReference>
<feature type="region of interest" description="Disordered" evidence="8">
    <location>
        <begin position="85"/>
        <end position="184"/>
    </location>
</feature>
<dbReference type="Pfam" id="PF09134">
    <property type="entry name" value="Invasin_D3"/>
    <property type="match status" value="1"/>
</dbReference>
<feature type="domain" description="Big-1" evidence="9">
    <location>
        <begin position="1592"/>
        <end position="1683"/>
    </location>
</feature>
<dbReference type="EMBL" id="QGTS01000008">
    <property type="protein sequence ID" value="PWW07822.1"/>
    <property type="molecule type" value="Genomic_DNA"/>
</dbReference>
<protein>
    <recommendedName>
        <fullName evidence="3">Intimin</fullName>
    </recommendedName>
    <alternativeName>
        <fullName evidence="7">Attaching and effacing protein</fullName>
    </alternativeName>
</protein>
<comment type="caution">
    <text evidence="10">The sequence shown here is derived from an EMBL/GenBank/DDBJ whole genome shotgun (WGS) entry which is preliminary data.</text>
</comment>
<feature type="domain" description="Big-1" evidence="9">
    <location>
        <begin position="701"/>
        <end position="788"/>
    </location>
</feature>
<dbReference type="Gene3D" id="2.60.40.1080">
    <property type="match status" value="1"/>
</dbReference>
<evidence type="ECO:0000259" key="9">
    <source>
        <dbReference type="PROSITE" id="PS51127"/>
    </source>
</evidence>
<dbReference type="Gene3D" id="2.40.160.160">
    <property type="entry name" value="Inverse autotransporter, beta-domain"/>
    <property type="match status" value="1"/>
</dbReference>
<feature type="domain" description="Big-1" evidence="9">
    <location>
        <begin position="1194"/>
        <end position="1283"/>
    </location>
</feature>
<keyword evidence="4" id="KW-0677">Repeat</keyword>
<organism evidence="10 11">
    <name type="scientific">Mangrovibacter plantisponsor</name>
    <dbReference type="NCBI Taxonomy" id="451513"/>
    <lineage>
        <taxon>Bacteria</taxon>
        <taxon>Pseudomonadati</taxon>
        <taxon>Pseudomonadota</taxon>
        <taxon>Gammaproteobacteria</taxon>
        <taxon>Enterobacterales</taxon>
        <taxon>Enterobacteriaceae</taxon>
        <taxon>Mangrovibacter</taxon>
    </lineage>
</organism>
<dbReference type="Pfam" id="PF02369">
    <property type="entry name" value="Big_1"/>
    <property type="match status" value="18"/>
</dbReference>
<evidence type="ECO:0000256" key="2">
    <source>
        <dbReference type="ARBA" id="ARBA00010116"/>
    </source>
</evidence>
<evidence type="ECO:0000256" key="4">
    <source>
        <dbReference type="ARBA" id="ARBA00022737"/>
    </source>
</evidence>
<feature type="domain" description="Big-1" evidence="9">
    <location>
        <begin position="1693"/>
        <end position="1782"/>
    </location>
</feature>
<feature type="domain" description="Big-1" evidence="9">
    <location>
        <begin position="1095"/>
        <end position="1184"/>
    </location>
</feature>
<evidence type="ECO:0000256" key="3">
    <source>
        <dbReference type="ARBA" id="ARBA00017346"/>
    </source>
</evidence>
<dbReference type="InterPro" id="IPR003344">
    <property type="entry name" value="Big_1_dom"/>
</dbReference>
<dbReference type="InterPro" id="IPR038177">
    <property type="entry name" value="IAT_beta_sf"/>
</dbReference>
<dbReference type="FunFam" id="2.40.160.160:FF:000001">
    <property type="entry name" value="Intimin-like inverse autotransporter SinH"/>
    <property type="match status" value="1"/>
</dbReference>
<feature type="domain" description="Big-1" evidence="9">
    <location>
        <begin position="2287"/>
        <end position="2376"/>
    </location>
</feature>
<feature type="domain" description="Big-1" evidence="9">
    <location>
        <begin position="1891"/>
        <end position="1980"/>
    </location>
</feature>
<dbReference type="InterPro" id="IPR003343">
    <property type="entry name" value="Big_2"/>
</dbReference>
<dbReference type="InterPro" id="IPR051715">
    <property type="entry name" value="Intimin-Invasin_domain"/>
</dbReference>